<feature type="transmembrane region" description="Helical" evidence="6">
    <location>
        <begin position="161"/>
        <end position="181"/>
    </location>
</feature>
<proteinExistence type="predicted"/>
<keyword evidence="2" id="KW-1003">Cell membrane</keyword>
<evidence type="ECO:0000256" key="5">
    <source>
        <dbReference type="ARBA" id="ARBA00023136"/>
    </source>
</evidence>
<dbReference type="InterPro" id="IPR022791">
    <property type="entry name" value="L-PG_synthase/AglD"/>
</dbReference>
<name>A0A1H0INZ8_9ACTN</name>
<accession>A0A1H0INZ8</accession>
<keyword evidence="4 6" id="KW-1133">Transmembrane helix</keyword>
<reference evidence="7 8" key="1">
    <citation type="submission" date="2016-10" db="EMBL/GenBank/DDBJ databases">
        <authorList>
            <person name="de Groot N.N."/>
        </authorList>
    </citation>
    <scope>NUCLEOTIDE SEQUENCE [LARGE SCALE GENOMIC DNA]</scope>
    <source>
        <strain evidence="8">P4-7,KCTC 19426,CECT 7604</strain>
    </source>
</reference>
<dbReference type="RefSeq" id="WP_157695134.1">
    <property type="nucleotide sequence ID" value="NZ_LT629710.1"/>
</dbReference>
<evidence type="ECO:0000313" key="8">
    <source>
        <dbReference type="Proteomes" id="UP000198741"/>
    </source>
</evidence>
<evidence type="ECO:0000256" key="4">
    <source>
        <dbReference type="ARBA" id="ARBA00022989"/>
    </source>
</evidence>
<keyword evidence="3 6" id="KW-0812">Transmembrane</keyword>
<evidence type="ECO:0000256" key="6">
    <source>
        <dbReference type="SAM" id="Phobius"/>
    </source>
</evidence>
<dbReference type="PANTHER" id="PTHR39087">
    <property type="entry name" value="UPF0104 MEMBRANE PROTEIN MJ1595"/>
    <property type="match status" value="1"/>
</dbReference>
<dbReference type="GO" id="GO:0005886">
    <property type="term" value="C:plasma membrane"/>
    <property type="evidence" value="ECO:0007669"/>
    <property type="project" value="UniProtKB-SubCell"/>
</dbReference>
<feature type="transmembrane region" description="Helical" evidence="6">
    <location>
        <begin position="129"/>
        <end position="149"/>
    </location>
</feature>
<dbReference type="STRING" id="1090615.SAMN04515671_0586"/>
<sequence>MTTREQEPPIDLPRVRPVRIVLTVLFYIVVIALLIWQRHRLAGLPELLTHAKWHWVVMAILAQVLSISALAREQRRLISVRGGQKPLPSVLATVYAGNAISISVPVIGSAAATVFSYRRFTAIGVDRAVAGWALAISGVYSTVSFAAIAAGGAMISGSTGLAITGFITSVCVVLPLILLFAGLRRPKVNALAATVMTAVLRLTQRVARRPRGDAAELTSSALGQLTSLRLSTPSATVATSMAALNWIADLACLVCAIMAVHGVVPWHGIVLAWAVGSGASSLNLTPGGLGVVEIALGAALVGSGLPAGVAVAGALLYRAVKLGLILVVGGITLIMIRRPTGPAPTA</sequence>
<dbReference type="OrthoDB" id="4481258at2"/>
<feature type="transmembrane region" description="Helical" evidence="6">
    <location>
        <begin position="322"/>
        <end position="340"/>
    </location>
</feature>
<gene>
    <name evidence="7" type="ORF">SAMN04515671_0586</name>
</gene>
<feature type="transmembrane region" description="Helical" evidence="6">
    <location>
        <begin position="92"/>
        <end position="117"/>
    </location>
</feature>
<evidence type="ECO:0008006" key="9">
    <source>
        <dbReference type="Google" id="ProtNLM"/>
    </source>
</evidence>
<feature type="transmembrane region" description="Helical" evidence="6">
    <location>
        <begin position="250"/>
        <end position="274"/>
    </location>
</feature>
<comment type="subcellular location">
    <subcellularLocation>
        <location evidence="1">Cell membrane</location>
        <topology evidence="1">Multi-pass membrane protein</topology>
    </subcellularLocation>
</comment>
<dbReference type="AlphaFoldDB" id="A0A1H0INZ8"/>
<evidence type="ECO:0000256" key="2">
    <source>
        <dbReference type="ARBA" id="ARBA00022475"/>
    </source>
</evidence>
<feature type="transmembrane region" description="Helical" evidence="6">
    <location>
        <begin position="294"/>
        <end position="315"/>
    </location>
</feature>
<keyword evidence="8" id="KW-1185">Reference proteome</keyword>
<protein>
    <recommendedName>
        <fullName evidence="9">Lysylphosphatidylglycerol synthase TM region</fullName>
    </recommendedName>
</protein>
<keyword evidence="5 6" id="KW-0472">Membrane</keyword>
<dbReference type="PANTHER" id="PTHR39087:SF2">
    <property type="entry name" value="UPF0104 MEMBRANE PROTEIN MJ1595"/>
    <property type="match status" value="1"/>
</dbReference>
<dbReference type="EMBL" id="LT629710">
    <property type="protein sequence ID" value="SDO33093.1"/>
    <property type="molecule type" value="Genomic_DNA"/>
</dbReference>
<dbReference type="Proteomes" id="UP000198741">
    <property type="component" value="Chromosome I"/>
</dbReference>
<evidence type="ECO:0000256" key="3">
    <source>
        <dbReference type="ARBA" id="ARBA00022692"/>
    </source>
</evidence>
<feature type="transmembrane region" description="Helical" evidence="6">
    <location>
        <begin position="20"/>
        <end position="37"/>
    </location>
</feature>
<evidence type="ECO:0000313" key="7">
    <source>
        <dbReference type="EMBL" id="SDO33093.1"/>
    </source>
</evidence>
<organism evidence="7 8">
    <name type="scientific">Nakamurella panacisegetis</name>
    <dbReference type="NCBI Taxonomy" id="1090615"/>
    <lineage>
        <taxon>Bacteria</taxon>
        <taxon>Bacillati</taxon>
        <taxon>Actinomycetota</taxon>
        <taxon>Actinomycetes</taxon>
        <taxon>Nakamurellales</taxon>
        <taxon>Nakamurellaceae</taxon>
        <taxon>Nakamurella</taxon>
    </lineage>
</organism>
<dbReference type="Pfam" id="PF03706">
    <property type="entry name" value="LPG_synthase_TM"/>
    <property type="match status" value="1"/>
</dbReference>
<evidence type="ECO:0000256" key="1">
    <source>
        <dbReference type="ARBA" id="ARBA00004651"/>
    </source>
</evidence>